<sequence>MQLTPEQITLIKDYTQLAVYGHGQSEALTSDTLETLPAIMMMLARGNMTAFDVMKDRLDSYAGKAHAALNPDTEDRDPTFL</sequence>
<organism evidence="1 2">
    <name type="scientific">Asticcacaulis machinosus</name>
    <dbReference type="NCBI Taxonomy" id="2984211"/>
    <lineage>
        <taxon>Bacteria</taxon>
        <taxon>Pseudomonadati</taxon>
        <taxon>Pseudomonadota</taxon>
        <taxon>Alphaproteobacteria</taxon>
        <taxon>Caulobacterales</taxon>
        <taxon>Caulobacteraceae</taxon>
        <taxon>Asticcacaulis</taxon>
    </lineage>
</organism>
<gene>
    <name evidence="1" type="ORF">PQU98_05450</name>
</gene>
<dbReference type="EMBL" id="JAQQKV010000001">
    <property type="protein sequence ID" value="MDC7675562.1"/>
    <property type="molecule type" value="Genomic_DNA"/>
</dbReference>
<proteinExistence type="predicted"/>
<reference evidence="1 2" key="1">
    <citation type="submission" date="2023-01" db="EMBL/GenBank/DDBJ databases">
        <title>Novel species of the genus Asticcacaulis isolated from rivers.</title>
        <authorList>
            <person name="Lu H."/>
        </authorList>
    </citation>
    <scope>NUCLEOTIDE SEQUENCE [LARGE SCALE GENOMIC DNA]</scope>
    <source>
        <strain evidence="1 2">LKC15W</strain>
    </source>
</reference>
<dbReference type="Proteomes" id="UP001218579">
    <property type="component" value="Unassembled WGS sequence"/>
</dbReference>
<accession>A0ABT5HH38</accession>
<evidence type="ECO:0000313" key="1">
    <source>
        <dbReference type="EMBL" id="MDC7675562.1"/>
    </source>
</evidence>
<protein>
    <submittedName>
        <fullName evidence="1">Uncharacterized protein</fullName>
    </submittedName>
</protein>
<comment type="caution">
    <text evidence="1">The sequence shown here is derived from an EMBL/GenBank/DDBJ whole genome shotgun (WGS) entry which is preliminary data.</text>
</comment>
<name>A0ABT5HH38_9CAUL</name>
<keyword evidence="2" id="KW-1185">Reference proteome</keyword>
<evidence type="ECO:0000313" key="2">
    <source>
        <dbReference type="Proteomes" id="UP001218579"/>
    </source>
</evidence>
<dbReference type="RefSeq" id="WP_272743880.1">
    <property type="nucleotide sequence ID" value="NZ_JAQQKV010000001.1"/>
</dbReference>